<gene>
    <name evidence="2" type="ORF">FHU40_004230</name>
</gene>
<sequence>MTTLEAQPTRKARADRRDGDLVWDGDRWRRWDGKKLRAAAYSLQPNLLRSPDSPSTWRSLDREQLEHGLALAVEQEILHNGATLVHHGPTGPVLAYRRPVNHLLHAIATVVTFGIWAFVWLLAVLDRREDRILLRIDEGGHVWATRGGTA</sequence>
<keyword evidence="1" id="KW-0472">Membrane</keyword>
<keyword evidence="1" id="KW-0812">Transmembrane</keyword>
<name>A0A7W4VYZ9_9ACTN</name>
<organism evidence="2 3">
    <name type="scientific">Nocardioides soli</name>
    <dbReference type="NCBI Taxonomy" id="1036020"/>
    <lineage>
        <taxon>Bacteria</taxon>
        <taxon>Bacillati</taxon>
        <taxon>Actinomycetota</taxon>
        <taxon>Actinomycetes</taxon>
        <taxon>Propionibacteriales</taxon>
        <taxon>Nocardioidaceae</taxon>
        <taxon>Nocardioides</taxon>
    </lineage>
</organism>
<dbReference type="EMBL" id="JACHWR010000003">
    <property type="protein sequence ID" value="MBB3044393.1"/>
    <property type="molecule type" value="Genomic_DNA"/>
</dbReference>
<accession>A0A7W4VYZ9</accession>
<reference evidence="2 3" key="1">
    <citation type="submission" date="2020-08" db="EMBL/GenBank/DDBJ databases">
        <title>Sequencing the genomes of 1000 actinobacteria strains.</title>
        <authorList>
            <person name="Klenk H.-P."/>
        </authorList>
    </citation>
    <scope>NUCLEOTIDE SEQUENCE [LARGE SCALE GENOMIC DNA]</scope>
    <source>
        <strain evidence="2 3">DSM 105498</strain>
    </source>
</reference>
<protein>
    <submittedName>
        <fullName evidence="2">Uncharacterized protein</fullName>
    </submittedName>
</protein>
<keyword evidence="1" id="KW-1133">Transmembrane helix</keyword>
<evidence type="ECO:0000313" key="3">
    <source>
        <dbReference type="Proteomes" id="UP000589626"/>
    </source>
</evidence>
<feature type="transmembrane region" description="Helical" evidence="1">
    <location>
        <begin position="103"/>
        <end position="125"/>
    </location>
</feature>
<dbReference type="Proteomes" id="UP000589626">
    <property type="component" value="Unassembled WGS sequence"/>
</dbReference>
<proteinExistence type="predicted"/>
<dbReference type="AlphaFoldDB" id="A0A7W4VYZ9"/>
<evidence type="ECO:0000256" key="1">
    <source>
        <dbReference type="SAM" id="Phobius"/>
    </source>
</evidence>
<keyword evidence="3" id="KW-1185">Reference proteome</keyword>
<evidence type="ECO:0000313" key="2">
    <source>
        <dbReference type="EMBL" id="MBB3044393.1"/>
    </source>
</evidence>
<dbReference type="RefSeq" id="WP_183594269.1">
    <property type="nucleotide sequence ID" value="NZ_JACHWR010000003.1"/>
</dbReference>
<comment type="caution">
    <text evidence="2">The sequence shown here is derived from an EMBL/GenBank/DDBJ whole genome shotgun (WGS) entry which is preliminary data.</text>
</comment>